<keyword evidence="1" id="KW-0472">Membrane</keyword>
<sequence length="42" mass="4696">MNIAEIFAYGNAVYVLANGDGKAYWVFFGIGLAISFIKKFFK</sequence>
<dbReference type="EMBL" id="KT321315">
    <property type="protein sequence ID" value="ALA45291.1"/>
    <property type="molecule type" value="Genomic_DNA"/>
</dbReference>
<evidence type="ECO:0000313" key="3">
    <source>
        <dbReference type="Proteomes" id="UP000225536"/>
    </source>
</evidence>
<proteinExistence type="predicted"/>
<protein>
    <submittedName>
        <fullName evidence="2">Uncharacterized protein</fullName>
    </submittedName>
</protein>
<name>A0A0K2FI27_9CAUD</name>
<keyword evidence="1" id="KW-1133">Transmembrane helix</keyword>
<accession>A0A0K2FI27</accession>
<evidence type="ECO:0000313" key="2">
    <source>
        <dbReference type="EMBL" id="ALA45291.1"/>
    </source>
</evidence>
<feature type="transmembrane region" description="Helical" evidence="1">
    <location>
        <begin position="23"/>
        <end position="41"/>
    </location>
</feature>
<keyword evidence="1" id="KW-0812">Transmembrane</keyword>
<gene>
    <name evidence="2" type="ORF">ADS69_00186</name>
</gene>
<organism evidence="2 3">
    <name type="scientific">Enterobacter phage phiEap-3</name>
    <dbReference type="NCBI Taxonomy" id="1682394"/>
    <lineage>
        <taxon>Viruses</taxon>
        <taxon>Duplodnaviria</taxon>
        <taxon>Heunggongvirae</taxon>
        <taxon>Uroviricota</taxon>
        <taxon>Caudoviricetes</taxon>
        <taxon>Pantevenvirales</taxon>
        <taxon>Straboviridae</taxon>
        <taxon>Slopekvirus</taxon>
        <taxon>Slopekvirus eap3</taxon>
    </lineage>
</organism>
<evidence type="ECO:0000256" key="1">
    <source>
        <dbReference type="SAM" id="Phobius"/>
    </source>
</evidence>
<dbReference type="Proteomes" id="UP000225536">
    <property type="component" value="Segment"/>
</dbReference>
<keyword evidence="3" id="KW-1185">Reference proteome</keyword>
<reference evidence="2 3" key="1">
    <citation type="submission" date="2015-07" db="EMBL/GenBank/DDBJ databases">
        <title>Enterobacter aerogenes phage phiEap-3.</title>
        <authorList>
            <person name="Zhao X."/>
        </authorList>
    </citation>
    <scope>NUCLEOTIDE SEQUENCE [LARGE SCALE GENOMIC DNA]</scope>
</reference>